<dbReference type="Proteomes" id="UP000250347">
    <property type="component" value="Unassembled WGS sequence"/>
</dbReference>
<reference evidence="2 3" key="1">
    <citation type="submission" date="2018-06" db="EMBL/GenBank/DDBJ databases">
        <title>NTM in soil in Japan.</title>
        <authorList>
            <person name="Ohya K."/>
        </authorList>
    </citation>
    <scope>NUCLEOTIDE SEQUENCE [LARGE SCALE GENOMIC DNA]</scope>
    <source>
        <strain evidence="2 3">GF76</strain>
    </source>
</reference>
<dbReference type="Gene3D" id="3.40.50.1820">
    <property type="entry name" value="alpha/beta hydrolase"/>
    <property type="match status" value="1"/>
</dbReference>
<organism evidence="2 3">
    <name type="scientific">Mycobacterium colombiense</name>
    <dbReference type="NCBI Taxonomy" id="339268"/>
    <lineage>
        <taxon>Bacteria</taxon>
        <taxon>Bacillati</taxon>
        <taxon>Actinomycetota</taxon>
        <taxon>Actinomycetes</taxon>
        <taxon>Mycobacteriales</taxon>
        <taxon>Mycobacteriaceae</taxon>
        <taxon>Mycobacterium</taxon>
        <taxon>Mycobacterium avium complex (MAC)</taxon>
    </lineage>
</organism>
<evidence type="ECO:0000259" key="1">
    <source>
        <dbReference type="Pfam" id="PF12697"/>
    </source>
</evidence>
<name>A0A329KQN0_9MYCO</name>
<dbReference type="SUPFAM" id="SSF53474">
    <property type="entry name" value="alpha/beta-Hydrolases"/>
    <property type="match status" value="1"/>
</dbReference>
<dbReference type="PANTHER" id="PTHR43433">
    <property type="entry name" value="HYDROLASE, ALPHA/BETA FOLD FAMILY PROTEIN"/>
    <property type="match status" value="1"/>
</dbReference>
<dbReference type="AlphaFoldDB" id="A0A329KQN0"/>
<dbReference type="GO" id="GO:0004806">
    <property type="term" value="F:triacylglycerol lipase activity"/>
    <property type="evidence" value="ECO:0007669"/>
    <property type="project" value="TreeGrafter"/>
</dbReference>
<evidence type="ECO:0000313" key="2">
    <source>
        <dbReference type="EMBL" id="RAU97529.1"/>
    </source>
</evidence>
<dbReference type="Pfam" id="PF12697">
    <property type="entry name" value="Abhydrolase_6"/>
    <property type="match status" value="1"/>
</dbReference>
<dbReference type="RefSeq" id="WP_112707812.1">
    <property type="nucleotide sequence ID" value="NZ_QMEU01000014.1"/>
</dbReference>
<dbReference type="GO" id="GO:0046503">
    <property type="term" value="P:glycerolipid catabolic process"/>
    <property type="evidence" value="ECO:0007669"/>
    <property type="project" value="TreeGrafter"/>
</dbReference>
<comment type="caution">
    <text evidence="2">The sequence shown here is derived from an EMBL/GenBank/DDBJ whole genome shotgun (WGS) entry which is preliminary data.</text>
</comment>
<protein>
    <submittedName>
        <fullName evidence="2">Alpha/beta hydrolase</fullName>
    </submittedName>
</protein>
<sequence length="277" mass="31157">MSVLEVEGAQLYYETRGDGPPMLLIPGANGEADVFESLADRLSAHYRVATYDRRGFSRSRLDGPQDYSRRLSTDAADARRLIEHVARGGEATVFGTSSGAVVALRLLLEHADVIDTVVLFEPAAMCLHPQGRQWIEFFADVYDLYRHAGTDPALKLFRERTFPAVDHAVMQRSRNPNSPHAVANAVYWFERELREYTSVSVHPEALRPWADRIVPAVGRECRGYPNYEVSRRLGRLLNRDVVEMPGGHVGFVTDCDAFAEALLIRLQQETSARRETL</sequence>
<dbReference type="PANTHER" id="PTHR43433:SF5">
    <property type="entry name" value="AB HYDROLASE-1 DOMAIN-CONTAINING PROTEIN"/>
    <property type="match status" value="1"/>
</dbReference>
<accession>A0A329KQN0</accession>
<dbReference type="InterPro" id="IPR029058">
    <property type="entry name" value="AB_hydrolase_fold"/>
</dbReference>
<dbReference type="InterPro" id="IPR000073">
    <property type="entry name" value="AB_hydrolase_1"/>
</dbReference>
<feature type="domain" description="AB hydrolase-1" evidence="1">
    <location>
        <begin position="23"/>
        <end position="261"/>
    </location>
</feature>
<dbReference type="EMBL" id="QMEU01000014">
    <property type="protein sequence ID" value="RAU97529.1"/>
    <property type="molecule type" value="Genomic_DNA"/>
</dbReference>
<gene>
    <name evidence="2" type="ORF">DQP58_07430</name>
</gene>
<keyword evidence="2" id="KW-0378">Hydrolase</keyword>
<proteinExistence type="predicted"/>
<dbReference type="InterPro" id="IPR050471">
    <property type="entry name" value="AB_hydrolase"/>
</dbReference>
<evidence type="ECO:0000313" key="3">
    <source>
        <dbReference type="Proteomes" id="UP000250347"/>
    </source>
</evidence>